<dbReference type="GO" id="GO:0016787">
    <property type="term" value="F:hydrolase activity"/>
    <property type="evidence" value="ECO:0007669"/>
    <property type="project" value="UniProtKB-KW"/>
</dbReference>
<keyword evidence="5" id="KW-1185">Reference proteome</keyword>
<evidence type="ECO:0000256" key="1">
    <source>
        <dbReference type="ARBA" id="ARBA00006625"/>
    </source>
</evidence>
<name>A0A0J1H9X7_9GAMM</name>
<feature type="domain" description="Choloylglycine hydrolase/NAAA C-terminal" evidence="3">
    <location>
        <begin position="19"/>
        <end position="307"/>
    </location>
</feature>
<keyword evidence="2 4" id="KW-0378">Hydrolase</keyword>
<reference evidence="4 5" key="1">
    <citation type="submission" date="2015-05" db="EMBL/GenBank/DDBJ databases">
        <title>Photobacterium galathea sp. nov.</title>
        <authorList>
            <person name="Machado H."/>
            <person name="Gram L."/>
        </authorList>
    </citation>
    <scope>NUCLEOTIDE SEQUENCE [LARGE SCALE GENOMIC DNA]</scope>
    <source>
        <strain evidence="4 5">DSM 22954</strain>
    </source>
</reference>
<dbReference type="InterPro" id="IPR052193">
    <property type="entry name" value="Peptidase_C59"/>
</dbReference>
<evidence type="ECO:0000259" key="3">
    <source>
        <dbReference type="Pfam" id="PF02275"/>
    </source>
</evidence>
<organism evidence="4 5">
    <name type="scientific">Photobacterium ganghwense</name>
    <dbReference type="NCBI Taxonomy" id="320778"/>
    <lineage>
        <taxon>Bacteria</taxon>
        <taxon>Pseudomonadati</taxon>
        <taxon>Pseudomonadota</taxon>
        <taxon>Gammaproteobacteria</taxon>
        <taxon>Vibrionales</taxon>
        <taxon>Vibrionaceae</taxon>
        <taxon>Photobacterium</taxon>
    </lineage>
</organism>
<dbReference type="PANTHER" id="PTHR35527:SF2">
    <property type="entry name" value="HYDROLASE"/>
    <property type="match status" value="1"/>
</dbReference>
<accession>A0A0J1H9X7</accession>
<dbReference type="Pfam" id="PF02275">
    <property type="entry name" value="CBAH"/>
    <property type="match status" value="1"/>
</dbReference>
<gene>
    <name evidence="4" type="ORF">ABT57_15985</name>
</gene>
<sequence length="345" mass="38099">MGIALTLGTGAIINTAQACTRVIYKGTENLVMTGRNMDFSLPIPANLWLFPKGMDRDGSVGPHSVQWKSKYGSLIASSWDIATTDGMNEKGLVANLLWLLESRYPESAPSSTHPGLAISMWAQYVLDNFATVAESVEQLSKESFVVVTDMIPGTQKMTTVHMSISDATGDSAILEYIDGKLVIHHNPDYLVMTNDPPYPEQLAIQKYWQTISGSDFMPGTVKSSDRFVRANYFINNTPKTDDERVATAVLMSIMRHTSVPYGYSIAGHPNLSSTQWRVVADQTNLRYTFETVLSPNTFWVDLKQLDFSESSSAKMLDVSSGQIYAGEVSAHFHDAKPFKFQGLAL</sequence>
<comment type="similarity">
    <text evidence="1">Belongs to the peptidase C59 family.</text>
</comment>
<dbReference type="InterPro" id="IPR029132">
    <property type="entry name" value="CBAH/NAAA_C"/>
</dbReference>
<evidence type="ECO:0000313" key="5">
    <source>
        <dbReference type="Proteomes" id="UP000035909"/>
    </source>
</evidence>
<dbReference type="InterPro" id="IPR029055">
    <property type="entry name" value="Ntn_hydrolases_N"/>
</dbReference>
<comment type="caution">
    <text evidence="4">The sequence shown here is derived from an EMBL/GenBank/DDBJ whole genome shotgun (WGS) entry which is preliminary data.</text>
</comment>
<dbReference type="PANTHER" id="PTHR35527">
    <property type="entry name" value="CHOLOYLGLYCINE HYDROLASE"/>
    <property type="match status" value="1"/>
</dbReference>
<dbReference type="PATRIC" id="fig|320778.3.peg.3474"/>
<evidence type="ECO:0000313" key="4">
    <source>
        <dbReference type="EMBL" id="KLV08479.1"/>
    </source>
</evidence>
<dbReference type="Gene3D" id="3.60.60.10">
    <property type="entry name" value="Penicillin V Acylase, Chain A"/>
    <property type="match status" value="1"/>
</dbReference>
<dbReference type="OrthoDB" id="1265391at2"/>
<dbReference type="EMBL" id="LDOU01000015">
    <property type="protein sequence ID" value="KLV08479.1"/>
    <property type="molecule type" value="Genomic_DNA"/>
</dbReference>
<evidence type="ECO:0000256" key="2">
    <source>
        <dbReference type="ARBA" id="ARBA00022801"/>
    </source>
</evidence>
<dbReference type="Proteomes" id="UP000035909">
    <property type="component" value="Unassembled WGS sequence"/>
</dbReference>
<dbReference type="AlphaFoldDB" id="A0A0J1H9X7"/>
<dbReference type="SUPFAM" id="SSF56235">
    <property type="entry name" value="N-terminal nucleophile aminohydrolases (Ntn hydrolases)"/>
    <property type="match status" value="1"/>
</dbReference>
<dbReference type="CDD" id="cd01902">
    <property type="entry name" value="Ntn_CGH"/>
    <property type="match status" value="1"/>
</dbReference>
<proteinExistence type="inferred from homology"/>
<protein>
    <submittedName>
        <fullName evidence="4">Choloylglycine hydrolase</fullName>
    </submittedName>
</protein>